<reference evidence="1" key="1">
    <citation type="submission" date="2021-06" db="EMBL/GenBank/DDBJ databases">
        <authorList>
            <person name="Kallberg Y."/>
            <person name="Tangrot J."/>
            <person name="Rosling A."/>
        </authorList>
    </citation>
    <scope>NUCLEOTIDE SEQUENCE</scope>
    <source>
        <strain evidence="1">IN212</strain>
    </source>
</reference>
<accession>A0A9N9J306</accession>
<feature type="non-terminal residue" evidence="1">
    <location>
        <position position="1"/>
    </location>
</feature>
<evidence type="ECO:0000313" key="1">
    <source>
        <dbReference type="EMBL" id="CAG8762168.1"/>
    </source>
</evidence>
<protein>
    <submittedName>
        <fullName evidence="1">19299_t:CDS:1</fullName>
    </submittedName>
</protein>
<dbReference type="OrthoDB" id="2473117at2759"/>
<dbReference type="EMBL" id="CAJVPZ010041662">
    <property type="protein sequence ID" value="CAG8762168.1"/>
    <property type="molecule type" value="Genomic_DNA"/>
</dbReference>
<dbReference type="Proteomes" id="UP000789396">
    <property type="component" value="Unassembled WGS sequence"/>
</dbReference>
<evidence type="ECO:0000313" key="2">
    <source>
        <dbReference type="Proteomes" id="UP000789396"/>
    </source>
</evidence>
<sequence>KHQKELNDFLYNTSKSKIVVQDKNKSTRSLLKESKYRNELVELNLSGGNFSNRFFEDNTVADLNKTELEKLNLDDEVLTDISKESSNSDYDNALK</sequence>
<comment type="caution">
    <text evidence="1">The sequence shown here is derived from an EMBL/GenBank/DDBJ whole genome shotgun (WGS) entry which is preliminary data.</text>
</comment>
<organism evidence="1 2">
    <name type="scientific">Racocetra fulgida</name>
    <dbReference type="NCBI Taxonomy" id="60492"/>
    <lineage>
        <taxon>Eukaryota</taxon>
        <taxon>Fungi</taxon>
        <taxon>Fungi incertae sedis</taxon>
        <taxon>Mucoromycota</taxon>
        <taxon>Glomeromycotina</taxon>
        <taxon>Glomeromycetes</taxon>
        <taxon>Diversisporales</taxon>
        <taxon>Gigasporaceae</taxon>
        <taxon>Racocetra</taxon>
    </lineage>
</organism>
<name>A0A9N9J306_9GLOM</name>
<proteinExistence type="predicted"/>
<gene>
    <name evidence="1" type="ORF">RFULGI_LOCUS14391</name>
</gene>
<keyword evidence="2" id="KW-1185">Reference proteome</keyword>
<dbReference type="AlphaFoldDB" id="A0A9N9J306"/>
<feature type="non-terminal residue" evidence="1">
    <location>
        <position position="95"/>
    </location>
</feature>